<name>A0ABR2JLG3_9EUKA</name>
<protein>
    <submittedName>
        <fullName evidence="1">Uncharacterized protein</fullName>
    </submittedName>
</protein>
<reference evidence="1 2" key="1">
    <citation type="submission" date="2024-04" db="EMBL/GenBank/DDBJ databases">
        <title>Tritrichomonas musculus Genome.</title>
        <authorList>
            <person name="Alves-Ferreira E."/>
            <person name="Grigg M."/>
            <person name="Lorenzi H."/>
            <person name="Galac M."/>
        </authorList>
    </citation>
    <scope>NUCLEOTIDE SEQUENCE [LARGE SCALE GENOMIC DNA]</scope>
    <source>
        <strain evidence="1 2">EAF2021</strain>
    </source>
</reference>
<sequence length="281" mass="32376">MEDPSVYYDKPLKTQKHPHYEHRGAKLYKKNNEFSDKNFQRVRRVSNKKKLVNSLRRIGKCLNNATPADIPTQGLQKVCFILINNYAHDKHDPKIGPMNDGYLIGLNQHRLGFRIFYLHNCNSSQYSQFLQFFLKYTLQQLTVFYSGRNTATNGSPGIEFKEDSISSSDLGKLIAESYNRRCKAVFISDTTSGGSVYDIISVNKESNIISLSAGKSTDPDSKEGRRSHGIFTYYFCKIIYENPNITPYRLAERMNPSLKRFNETFFCEVSDHNSESRPIFN</sequence>
<accession>A0ABR2JLG3</accession>
<dbReference type="EMBL" id="JAPFFF010000011">
    <property type="protein sequence ID" value="KAK8878549.1"/>
    <property type="molecule type" value="Genomic_DNA"/>
</dbReference>
<evidence type="ECO:0000313" key="1">
    <source>
        <dbReference type="EMBL" id="KAK8878549.1"/>
    </source>
</evidence>
<dbReference type="SUPFAM" id="SSF52129">
    <property type="entry name" value="Caspase-like"/>
    <property type="match status" value="1"/>
</dbReference>
<gene>
    <name evidence="1" type="ORF">M9Y10_005329</name>
</gene>
<keyword evidence="2" id="KW-1185">Reference proteome</keyword>
<evidence type="ECO:0000313" key="2">
    <source>
        <dbReference type="Proteomes" id="UP001470230"/>
    </source>
</evidence>
<dbReference type="Proteomes" id="UP001470230">
    <property type="component" value="Unassembled WGS sequence"/>
</dbReference>
<dbReference type="InterPro" id="IPR029030">
    <property type="entry name" value="Caspase-like_dom_sf"/>
</dbReference>
<proteinExistence type="predicted"/>
<comment type="caution">
    <text evidence="1">The sequence shown here is derived from an EMBL/GenBank/DDBJ whole genome shotgun (WGS) entry which is preliminary data.</text>
</comment>
<organism evidence="1 2">
    <name type="scientific">Tritrichomonas musculus</name>
    <dbReference type="NCBI Taxonomy" id="1915356"/>
    <lineage>
        <taxon>Eukaryota</taxon>
        <taxon>Metamonada</taxon>
        <taxon>Parabasalia</taxon>
        <taxon>Tritrichomonadida</taxon>
        <taxon>Tritrichomonadidae</taxon>
        <taxon>Tritrichomonas</taxon>
    </lineage>
</organism>